<dbReference type="HOGENOM" id="CLU_3070435_0_0_1"/>
<dbReference type="Proteomes" id="UP000054248">
    <property type="component" value="Unassembled WGS sequence"/>
</dbReference>
<accession>A0A0C3Q196</accession>
<sequence length="53" mass="5883">MGRREVKRGKGEDIILTNQSGLANPLPILENHLRVNQPSLTDPLFSFVQGGMH</sequence>
<name>A0A0C3Q196_9AGAM</name>
<evidence type="ECO:0000313" key="2">
    <source>
        <dbReference type="Proteomes" id="UP000054248"/>
    </source>
</evidence>
<protein>
    <submittedName>
        <fullName evidence="1">Uncharacterized protein</fullName>
    </submittedName>
</protein>
<reference evidence="2" key="2">
    <citation type="submission" date="2015-01" db="EMBL/GenBank/DDBJ databases">
        <title>Evolutionary Origins and Diversification of the Mycorrhizal Mutualists.</title>
        <authorList>
            <consortium name="DOE Joint Genome Institute"/>
            <consortium name="Mycorrhizal Genomics Consortium"/>
            <person name="Kohler A."/>
            <person name="Kuo A."/>
            <person name="Nagy L.G."/>
            <person name="Floudas D."/>
            <person name="Copeland A."/>
            <person name="Barry K.W."/>
            <person name="Cichocki N."/>
            <person name="Veneault-Fourrey C."/>
            <person name="LaButti K."/>
            <person name="Lindquist E.A."/>
            <person name="Lipzen A."/>
            <person name="Lundell T."/>
            <person name="Morin E."/>
            <person name="Murat C."/>
            <person name="Riley R."/>
            <person name="Ohm R."/>
            <person name="Sun H."/>
            <person name="Tunlid A."/>
            <person name="Henrissat B."/>
            <person name="Grigoriev I.V."/>
            <person name="Hibbett D.S."/>
            <person name="Martin F."/>
        </authorList>
    </citation>
    <scope>NUCLEOTIDE SEQUENCE [LARGE SCALE GENOMIC DNA]</scope>
    <source>
        <strain evidence="2">MUT 4182</strain>
    </source>
</reference>
<dbReference type="OrthoDB" id="2678913at2759"/>
<organism evidence="1 2">
    <name type="scientific">Tulasnella calospora MUT 4182</name>
    <dbReference type="NCBI Taxonomy" id="1051891"/>
    <lineage>
        <taxon>Eukaryota</taxon>
        <taxon>Fungi</taxon>
        <taxon>Dikarya</taxon>
        <taxon>Basidiomycota</taxon>
        <taxon>Agaricomycotina</taxon>
        <taxon>Agaricomycetes</taxon>
        <taxon>Cantharellales</taxon>
        <taxon>Tulasnellaceae</taxon>
        <taxon>Tulasnella</taxon>
    </lineage>
</organism>
<dbReference type="EMBL" id="KN823753">
    <property type="protein sequence ID" value="KIO15919.1"/>
    <property type="molecule type" value="Genomic_DNA"/>
</dbReference>
<evidence type="ECO:0000313" key="1">
    <source>
        <dbReference type="EMBL" id="KIO15919.1"/>
    </source>
</evidence>
<proteinExistence type="predicted"/>
<reference evidence="1 2" key="1">
    <citation type="submission" date="2014-04" db="EMBL/GenBank/DDBJ databases">
        <authorList>
            <consortium name="DOE Joint Genome Institute"/>
            <person name="Kuo A."/>
            <person name="Girlanda M."/>
            <person name="Perotto S."/>
            <person name="Kohler A."/>
            <person name="Nagy L.G."/>
            <person name="Floudas D."/>
            <person name="Copeland A."/>
            <person name="Barry K.W."/>
            <person name="Cichocki N."/>
            <person name="Veneault-Fourrey C."/>
            <person name="LaButti K."/>
            <person name="Lindquist E.A."/>
            <person name="Lipzen A."/>
            <person name="Lundell T."/>
            <person name="Morin E."/>
            <person name="Murat C."/>
            <person name="Sun H."/>
            <person name="Tunlid A."/>
            <person name="Henrissat B."/>
            <person name="Grigoriev I.V."/>
            <person name="Hibbett D.S."/>
            <person name="Martin F."/>
            <person name="Nordberg H.P."/>
            <person name="Cantor M.N."/>
            <person name="Hua S.X."/>
        </authorList>
    </citation>
    <scope>NUCLEOTIDE SEQUENCE [LARGE SCALE GENOMIC DNA]</scope>
    <source>
        <strain evidence="1 2">MUT 4182</strain>
    </source>
</reference>
<gene>
    <name evidence="1" type="ORF">M407DRAFT_34464</name>
</gene>
<keyword evidence="2" id="KW-1185">Reference proteome</keyword>
<dbReference type="AlphaFoldDB" id="A0A0C3Q196"/>